<dbReference type="KEGG" id="kbs:EPA93_07090"/>
<keyword evidence="3" id="KW-1185">Reference proteome</keyword>
<reference evidence="2 3" key="1">
    <citation type="submission" date="2019-01" db="EMBL/GenBank/DDBJ databases">
        <title>Ktedonosporobacter rubrisoli SCAWS-G2.</title>
        <authorList>
            <person name="Huang Y."/>
            <person name="Yan B."/>
        </authorList>
    </citation>
    <scope>NUCLEOTIDE SEQUENCE [LARGE SCALE GENOMIC DNA]</scope>
    <source>
        <strain evidence="2 3">SCAWS-G2</strain>
    </source>
</reference>
<dbReference type="AlphaFoldDB" id="A0A4P6JLB1"/>
<feature type="transmembrane region" description="Helical" evidence="1">
    <location>
        <begin position="129"/>
        <end position="148"/>
    </location>
</feature>
<keyword evidence="1" id="KW-0812">Transmembrane</keyword>
<feature type="transmembrane region" description="Helical" evidence="1">
    <location>
        <begin position="88"/>
        <end position="117"/>
    </location>
</feature>
<sequence length="149" mass="15982">MQSLITLAGILVAVVLALDGLLHAFWATGQVWPAHDRLSLAQTVLNTNNERSFRTAVLVPLVCMLGLGTLLILARIHQLGSLGQLVPAWLLQISVLIIGAGLLLRGIAGLAWAFGLAPSRSKLFYKLNLVLYTPLCLLLFCAVALIAFS</sequence>
<dbReference type="EMBL" id="CP035758">
    <property type="protein sequence ID" value="QBD75782.1"/>
    <property type="molecule type" value="Genomic_DNA"/>
</dbReference>
<keyword evidence="1" id="KW-0472">Membrane</keyword>
<evidence type="ECO:0000313" key="3">
    <source>
        <dbReference type="Proteomes" id="UP000290365"/>
    </source>
</evidence>
<dbReference type="OrthoDB" id="3874121at2"/>
<dbReference type="Pfam" id="PF13160">
    <property type="entry name" value="DUF3995"/>
    <property type="match status" value="1"/>
</dbReference>
<dbReference type="Proteomes" id="UP000290365">
    <property type="component" value="Chromosome"/>
</dbReference>
<dbReference type="InterPro" id="IPR025058">
    <property type="entry name" value="DUF3995"/>
</dbReference>
<name>A0A4P6JLB1_KTERU</name>
<evidence type="ECO:0000313" key="2">
    <source>
        <dbReference type="EMBL" id="QBD75782.1"/>
    </source>
</evidence>
<proteinExistence type="predicted"/>
<evidence type="ECO:0000256" key="1">
    <source>
        <dbReference type="SAM" id="Phobius"/>
    </source>
</evidence>
<keyword evidence="1" id="KW-1133">Transmembrane helix</keyword>
<organism evidence="2 3">
    <name type="scientific">Ktedonosporobacter rubrisoli</name>
    <dbReference type="NCBI Taxonomy" id="2509675"/>
    <lineage>
        <taxon>Bacteria</taxon>
        <taxon>Bacillati</taxon>
        <taxon>Chloroflexota</taxon>
        <taxon>Ktedonobacteria</taxon>
        <taxon>Ktedonobacterales</taxon>
        <taxon>Ktedonosporobacteraceae</taxon>
        <taxon>Ktedonosporobacter</taxon>
    </lineage>
</organism>
<dbReference type="RefSeq" id="WP_129886379.1">
    <property type="nucleotide sequence ID" value="NZ_CP035758.1"/>
</dbReference>
<protein>
    <submittedName>
        <fullName evidence="2">DUF3995 domain-containing protein</fullName>
    </submittedName>
</protein>
<feature type="transmembrane region" description="Helical" evidence="1">
    <location>
        <begin position="57"/>
        <end position="76"/>
    </location>
</feature>
<accession>A0A4P6JLB1</accession>
<gene>
    <name evidence="2" type="ORF">EPA93_07090</name>
</gene>